<comment type="catalytic activity">
    <reaction evidence="4">
        <text>ADP-D-glycero-beta-D-manno-heptose = ADP-L-glycero-beta-D-manno-heptose</text>
        <dbReference type="Rhea" id="RHEA:17577"/>
        <dbReference type="ChEBI" id="CHEBI:59967"/>
        <dbReference type="ChEBI" id="CHEBI:61506"/>
        <dbReference type="EC" id="5.1.3.20"/>
    </reaction>
</comment>
<proteinExistence type="inferred from homology"/>
<evidence type="ECO:0000256" key="4">
    <source>
        <dbReference type="HAMAP-Rule" id="MF_01601"/>
    </source>
</evidence>
<dbReference type="InterPro" id="IPR036291">
    <property type="entry name" value="NAD(P)-bd_dom_sf"/>
</dbReference>
<comment type="subunit">
    <text evidence="4">Homopentamer.</text>
</comment>
<feature type="binding site" evidence="4">
    <location>
        <position position="178"/>
    </location>
    <ligand>
        <name>NADP(+)</name>
        <dbReference type="ChEBI" id="CHEBI:58349"/>
    </ligand>
</feature>
<evidence type="ECO:0000256" key="2">
    <source>
        <dbReference type="ARBA" id="ARBA00023235"/>
    </source>
</evidence>
<feature type="binding site" evidence="4">
    <location>
        <position position="169"/>
    </location>
    <ligand>
        <name>substrate</name>
    </ligand>
</feature>
<name>A0AAW9S4C9_9BACT</name>
<dbReference type="Gene3D" id="3.40.50.720">
    <property type="entry name" value="NAD(P)-binding Rossmann-like Domain"/>
    <property type="match status" value="1"/>
</dbReference>
<feature type="binding site" evidence="4">
    <location>
        <begin position="31"/>
        <end position="32"/>
    </location>
    <ligand>
        <name>NADP(+)</name>
        <dbReference type="ChEBI" id="CHEBI:58349"/>
    </ligand>
</feature>
<dbReference type="EC" id="5.1.3.20" evidence="4"/>
<keyword evidence="1 4" id="KW-0521">NADP</keyword>
<feature type="binding site" evidence="4">
    <location>
        <position position="170"/>
    </location>
    <ligand>
        <name>NADP(+)</name>
        <dbReference type="ChEBI" id="CHEBI:58349"/>
    </ligand>
</feature>
<keyword evidence="2 4" id="KW-0413">Isomerase</keyword>
<feature type="binding site" evidence="4">
    <location>
        <position position="53"/>
    </location>
    <ligand>
        <name>NADP(+)</name>
        <dbReference type="ChEBI" id="CHEBI:58349"/>
    </ligand>
</feature>
<keyword evidence="3 4" id="KW-0119">Carbohydrate metabolism</keyword>
<feature type="binding site" evidence="4">
    <location>
        <position position="145"/>
    </location>
    <ligand>
        <name>NADP(+)</name>
        <dbReference type="ChEBI" id="CHEBI:58349"/>
    </ligand>
</feature>
<comment type="similarity">
    <text evidence="4">Belongs to the NAD(P)-dependent epimerase/dehydratase family. HldD subfamily.</text>
</comment>
<comment type="pathway">
    <text evidence="4">Nucleotide-sugar biosynthesis; ADP-L-glycero-beta-D-manno-heptose biosynthesis; ADP-L-glycero-beta-D-manno-heptose from D-glycero-beta-D-manno-heptose 7-phosphate: step 4/4.</text>
</comment>
<dbReference type="Gene3D" id="3.90.25.10">
    <property type="entry name" value="UDP-galactose 4-epimerase, domain 1"/>
    <property type="match status" value="1"/>
</dbReference>
<comment type="caution">
    <text evidence="6">The sequence shown here is derived from an EMBL/GenBank/DDBJ whole genome shotgun (WGS) entry which is preliminary data.</text>
</comment>
<dbReference type="InterPro" id="IPR011912">
    <property type="entry name" value="Heptose_epim"/>
</dbReference>
<evidence type="ECO:0000313" key="6">
    <source>
        <dbReference type="EMBL" id="MEN7548738.1"/>
    </source>
</evidence>
<feature type="active site" description="Proton acceptor" evidence="4">
    <location>
        <position position="141"/>
    </location>
</feature>
<feature type="binding site" evidence="4">
    <location>
        <position position="38"/>
    </location>
    <ligand>
        <name>NADP(+)</name>
        <dbReference type="ChEBI" id="CHEBI:58349"/>
    </ligand>
</feature>
<dbReference type="GO" id="GO:0050661">
    <property type="term" value="F:NADP binding"/>
    <property type="evidence" value="ECO:0007669"/>
    <property type="project" value="InterPro"/>
</dbReference>
<dbReference type="Proteomes" id="UP001403385">
    <property type="component" value="Unassembled WGS sequence"/>
</dbReference>
<feature type="active site" description="Proton acceptor" evidence="4">
    <location>
        <position position="178"/>
    </location>
</feature>
<gene>
    <name evidence="6" type="primary">rfaD</name>
    <name evidence="4" type="synonym">hldD</name>
    <name evidence="6" type="ORF">AAG747_12510</name>
</gene>
<comment type="domain">
    <text evidence="4">Contains a large N-terminal NADP-binding domain, and a smaller C-terminal substrate-binding domain.</text>
</comment>
<evidence type="ECO:0000259" key="5">
    <source>
        <dbReference type="Pfam" id="PF01370"/>
    </source>
</evidence>
<feature type="binding site" evidence="4">
    <location>
        <position position="180"/>
    </location>
    <ligand>
        <name>substrate</name>
    </ligand>
</feature>
<feature type="binding site" evidence="4">
    <location>
        <position position="280"/>
    </location>
    <ligand>
        <name>substrate</name>
    </ligand>
</feature>
<dbReference type="RefSeq" id="WP_346821515.1">
    <property type="nucleotide sequence ID" value="NZ_JBDKWZ010000006.1"/>
</dbReference>
<organism evidence="6 7">
    <name type="scientific">Rapidithrix thailandica</name>
    <dbReference type="NCBI Taxonomy" id="413964"/>
    <lineage>
        <taxon>Bacteria</taxon>
        <taxon>Pseudomonadati</taxon>
        <taxon>Bacteroidota</taxon>
        <taxon>Cytophagia</taxon>
        <taxon>Cytophagales</taxon>
        <taxon>Flammeovirgaceae</taxon>
        <taxon>Rapidithrix</taxon>
    </lineage>
</organism>
<keyword evidence="7" id="KW-1185">Reference proteome</keyword>
<comment type="caution">
    <text evidence="4">Lacks conserved residue(s) required for the propagation of feature annotation.</text>
</comment>
<comment type="function">
    <text evidence="4">Catalyzes the interconversion between ADP-D-glycero-beta-D-manno-heptose and ADP-L-glycero-beta-D-manno-heptose via an epimerization at carbon 6 of the heptose.</text>
</comment>
<dbReference type="SUPFAM" id="SSF51735">
    <property type="entry name" value="NAD(P)-binding Rossmann-fold domains"/>
    <property type="match status" value="1"/>
</dbReference>
<dbReference type="EMBL" id="JBDKWZ010000006">
    <property type="protein sequence ID" value="MEN7548738.1"/>
    <property type="molecule type" value="Genomic_DNA"/>
</dbReference>
<feature type="binding site" evidence="4">
    <location>
        <position position="215"/>
    </location>
    <ligand>
        <name>substrate</name>
    </ligand>
</feature>
<reference evidence="6 7" key="1">
    <citation type="submission" date="2024-04" db="EMBL/GenBank/DDBJ databases">
        <title>Novel genus in family Flammeovirgaceae.</title>
        <authorList>
            <person name="Nguyen T.H."/>
            <person name="Vuong T.Q."/>
            <person name="Le H."/>
            <person name="Kim S.-G."/>
        </authorList>
    </citation>
    <scope>NUCLEOTIDE SEQUENCE [LARGE SCALE GENOMIC DNA]</scope>
    <source>
        <strain evidence="6 7">JCM 23209</strain>
    </source>
</reference>
<feature type="binding site" evidence="4">
    <location>
        <begin position="10"/>
        <end position="11"/>
    </location>
    <ligand>
        <name>NADP(+)</name>
        <dbReference type="ChEBI" id="CHEBI:58349"/>
    </ligand>
</feature>
<feature type="domain" description="NAD-dependent epimerase/dehydratase" evidence="5">
    <location>
        <begin position="2"/>
        <end position="243"/>
    </location>
</feature>
<dbReference type="PANTHER" id="PTHR43103">
    <property type="entry name" value="NUCLEOSIDE-DIPHOSPHATE-SUGAR EPIMERASE"/>
    <property type="match status" value="1"/>
</dbReference>
<accession>A0AAW9S4C9</accession>
<sequence>MIIVTGAAGFIGSCLISRLNQDNFNAIIAVDDFSNAEKNKNLEGKTIQERVHRDDLFTWLDEHNEHVEFILHIGARTDTTEFDRDIFERLNIEFTKNTWKACCQYQIPLIYASSAATYGLGELGYDDNEAIIPQLKPLNPYGDSKNLFDIWALQQEEKPFFWAGLKFFNVYGPNEYHKSRMASVIFHAFNQINATDKMKLFRSHNPDFKDGEQQRDFIYVKDLLDVIRFLMHHRKDSGIYNLGTGSARTFLDLTKSTFKALGKEEDIAFIDTPEDIRDKYQYFTEANMDKLRSIGYTKPFTSLEEGVSDYVKNYLMPGKYY</sequence>
<feature type="binding site" evidence="4">
    <location>
        <begin position="73"/>
        <end position="77"/>
    </location>
    <ligand>
        <name>NADP(+)</name>
        <dbReference type="ChEBI" id="CHEBI:58349"/>
    </ligand>
</feature>
<evidence type="ECO:0000256" key="3">
    <source>
        <dbReference type="ARBA" id="ARBA00023277"/>
    </source>
</evidence>
<feature type="binding site" evidence="4">
    <location>
        <position position="187"/>
    </location>
    <ligand>
        <name>substrate</name>
    </ligand>
</feature>
<dbReference type="AlphaFoldDB" id="A0AAW9S4C9"/>
<dbReference type="PANTHER" id="PTHR43103:SF3">
    <property type="entry name" value="ADP-L-GLYCERO-D-MANNO-HEPTOSE-6-EPIMERASE"/>
    <property type="match status" value="1"/>
</dbReference>
<feature type="binding site" evidence="4">
    <location>
        <begin position="201"/>
        <end position="204"/>
    </location>
    <ligand>
        <name>substrate</name>
    </ligand>
</feature>
<dbReference type="InterPro" id="IPR001509">
    <property type="entry name" value="Epimerase_deHydtase"/>
</dbReference>
<dbReference type="NCBIfam" id="TIGR02197">
    <property type="entry name" value="heptose_epim"/>
    <property type="match status" value="1"/>
</dbReference>
<dbReference type="HAMAP" id="MF_01601">
    <property type="entry name" value="Heptose_epimerase"/>
    <property type="match status" value="1"/>
</dbReference>
<dbReference type="GO" id="GO:0005975">
    <property type="term" value="P:carbohydrate metabolic process"/>
    <property type="evidence" value="ECO:0007669"/>
    <property type="project" value="UniProtKB-UniRule"/>
</dbReference>
<evidence type="ECO:0000313" key="7">
    <source>
        <dbReference type="Proteomes" id="UP001403385"/>
    </source>
</evidence>
<dbReference type="GO" id="GO:0008712">
    <property type="term" value="F:ADP-glyceromanno-heptose 6-epimerase activity"/>
    <property type="evidence" value="ECO:0007669"/>
    <property type="project" value="UniProtKB-UniRule"/>
</dbReference>
<dbReference type="CDD" id="cd05248">
    <property type="entry name" value="ADP_GME_SDR_e"/>
    <property type="match status" value="1"/>
</dbReference>
<protein>
    <recommendedName>
        <fullName evidence="4">ADP-L-glycero-D-manno-heptose-6-epimerase</fullName>
        <ecNumber evidence="4">5.1.3.20</ecNumber>
    </recommendedName>
    <alternativeName>
        <fullName evidence="4">ADP-L-glycero-beta-D-manno-heptose-6-epimerase</fullName>
        <shortName evidence="4">ADP-glyceromanno-heptose 6-epimerase</shortName>
        <shortName evidence="4">ADP-hep 6-epimerase</shortName>
        <shortName evidence="4">AGME</shortName>
    </alternativeName>
</protein>
<comment type="cofactor">
    <cofactor evidence="4">
        <name>NADP(+)</name>
        <dbReference type="ChEBI" id="CHEBI:58349"/>
    </cofactor>
    <text evidence="4">Binds 1 NADP(+) per subunit.</text>
</comment>
<evidence type="ECO:0000256" key="1">
    <source>
        <dbReference type="ARBA" id="ARBA00022857"/>
    </source>
</evidence>
<dbReference type="Pfam" id="PF01370">
    <property type="entry name" value="Epimerase"/>
    <property type="match status" value="1"/>
</dbReference>